<dbReference type="EMBL" id="BMXG01000006">
    <property type="protein sequence ID" value="GHB97603.1"/>
    <property type="molecule type" value="Genomic_DNA"/>
</dbReference>
<dbReference type="Gene3D" id="3.40.50.410">
    <property type="entry name" value="von Willebrand factor, type A domain"/>
    <property type="match status" value="1"/>
</dbReference>
<feature type="domain" description="DUF58" evidence="1">
    <location>
        <begin position="49"/>
        <end position="257"/>
    </location>
</feature>
<dbReference type="Proteomes" id="UP000642829">
    <property type="component" value="Unassembled WGS sequence"/>
</dbReference>
<dbReference type="AlphaFoldDB" id="A0A8J3GEA4"/>
<reference evidence="2" key="2">
    <citation type="submission" date="2020-09" db="EMBL/GenBank/DDBJ databases">
        <authorList>
            <person name="Sun Q."/>
            <person name="Kim S."/>
        </authorList>
    </citation>
    <scope>NUCLEOTIDE SEQUENCE</scope>
    <source>
        <strain evidence="2">KCTC 12870</strain>
    </source>
</reference>
<organism evidence="2 3">
    <name type="scientific">Cerasicoccus arenae</name>
    <dbReference type="NCBI Taxonomy" id="424488"/>
    <lineage>
        <taxon>Bacteria</taxon>
        <taxon>Pseudomonadati</taxon>
        <taxon>Verrucomicrobiota</taxon>
        <taxon>Opitutia</taxon>
        <taxon>Puniceicoccales</taxon>
        <taxon>Cerasicoccaceae</taxon>
        <taxon>Cerasicoccus</taxon>
    </lineage>
</organism>
<protein>
    <recommendedName>
        <fullName evidence="1">DUF58 domain-containing protein</fullName>
    </recommendedName>
</protein>
<evidence type="ECO:0000313" key="3">
    <source>
        <dbReference type="Proteomes" id="UP000642829"/>
    </source>
</evidence>
<reference evidence="2" key="1">
    <citation type="journal article" date="2014" name="Int. J. Syst. Evol. Microbiol.">
        <title>Complete genome sequence of Corynebacterium casei LMG S-19264T (=DSM 44701T), isolated from a smear-ripened cheese.</title>
        <authorList>
            <consortium name="US DOE Joint Genome Institute (JGI-PGF)"/>
            <person name="Walter F."/>
            <person name="Albersmeier A."/>
            <person name="Kalinowski J."/>
            <person name="Ruckert C."/>
        </authorList>
    </citation>
    <scope>NUCLEOTIDE SEQUENCE</scope>
    <source>
        <strain evidence="2">KCTC 12870</strain>
    </source>
</reference>
<dbReference type="PANTHER" id="PTHR33608">
    <property type="entry name" value="BLL2464 PROTEIN"/>
    <property type="match status" value="1"/>
</dbReference>
<dbReference type="InterPro" id="IPR002881">
    <property type="entry name" value="DUF58"/>
</dbReference>
<keyword evidence="3" id="KW-1185">Reference proteome</keyword>
<evidence type="ECO:0000259" key="1">
    <source>
        <dbReference type="Pfam" id="PF01882"/>
    </source>
</evidence>
<dbReference type="RefSeq" id="WP_189512907.1">
    <property type="nucleotide sequence ID" value="NZ_BMXG01000006.1"/>
</dbReference>
<dbReference type="Pfam" id="PF01882">
    <property type="entry name" value="DUF58"/>
    <property type="match status" value="1"/>
</dbReference>
<dbReference type="PANTHER" id="PTHR33608:SF7">
    <property type="entry name" value="DUF58 DOMAIN-CONTAINING PROTEIN"/>
    <property type="match status" value="1"/>
</dbReference>
<proteinExistence type="predicted"/>
<comment type="caution">
    <text evidence="2">The sequence shown here is derived from an EMBL/GenBank/DDBJ whole genome shotgun (WGS) entry which is preliminary data.</text>
</comment>
<gene>
    <name evidence="2" type="ORF">GCM10007047_11810</name>
</gene>
<evidence type="ECO:0000313" key="2">
    <source>
        <dbReference type="EMBL" id="GHB97603.1"/>
    </source>
</evidence>
<sequence>MSTTVKDLLDPSHLTQIANMQLLARTAVEGFLSGMHRSVFHGFGTEFLQYRNYTPGEDLKYIDWKVVARTDKLYTKVYQEETNMNCTVLLDCSGSMDYQGSRASCTKFRYAAMVAACIAYLAGRQGDNVGLFAYSDELLEAVEPGHRAGQLSRVMHALARLKPHGAAAHQRTLDNLTHPFKHRGIVILISDMLEAEDQLPRLLRNFRFRHCDVIALQVLDPDELDLPQPQVTRFRDLEAGKEVVAWPSSVRTQYTERMNEFLANLRTGFSKSQVDYLRLQSTDSLGLALAQYLHHRTL</sequence>
<dbReference type="SUPFAM" id="SSF53300">
    <property type="entry name" value="vWA-like"/>
    <property type="match status" value="1"/>
</dbReference>
<accession>A0A8J3GEA4</accession>
<dbReference type="InterPro" id="IPR036465">
    <property type="entry name" value="vWFA_dom_sf"/>
</dbReference>
<name>A0A8J3GEA4_9BACT</name>